<feature type="region of interest" description="Disordered" evidence="1">
    <location>
        <begin position="157"/>
        <end position="183"/>
    </location>
</feature>
<dbReference type="AlphaFoldDB" id="A0A6L2KR71"/>
<protein>
    <recommendedName>
        <fullName evidence="3">Reverse transcriptase domain-containing protein</fullName>
    </recommendedName>
</protein>
<dbReference type="InterPro" id="IPR043502">
    <property type="entry name" value="DNA/RNA_pol_sf"/>
</dbReference>
<dbReference type="SUPFAM" id="SSF56672">
    <property type="entry name" value="DNA/RNA polymerases"/>
    <property type="match status" value="1"/>
</dbReference>
<sequence>MLPDEPIEEDSITENVIINNSHSGQPVVINIVPRFVMERRLKAYPLVEPKVQKKRGLNTDQKRALKEKEKDGSWWVNTDFASLNKVCLKDMYPFPEADEKLESLMRGYDDEGIFRWTKRAEKALQDVKDEMGKLSTLVIPKENETLMVVTKFLAEEKQESRDLDKGITKSSGTIDEPMGKLTS</sequence>
<comment type="caution">
    <text evidence="2">The sequence shown here is derived from an EMBL/GenBank/DDBJ whole genome shotgun (WGS) entry which is preliminary data.</text>
</comment>
<evidence type="ECO:0000313" key="2">
    <source>
        <dbReference type="EMBL" id="GEU51187.1"/>
    </source>
</evidence>
<gene>
    <name evidence="2" type="ORF">Tci_023165</name>
</gene>
<evidence type="ECO:0008006" key="3">
    <source>
        <dbReference type="Google" id="ProtNLM"/>
    </source>
</evidence>
<reference evidence="2" key="1">
    <citation type="journal article" date="2019" name="Sci. Rep.">
        <title>Draft genome of Tanacetum cinerariifolium, the natural source of mosquito coil.</title>
        <authorList>
            <person name="Yamashiro T."/>
            <person name="Shiraishi A."/>
            <person name="Satake H."/>
            <person name="Nakayama K."/>
        </authorList>
    </citation>
    <scope>NUCLEOTIDE SEQUENCE</scope>
</reference>
<organism evidence="2">
    <name type="scientific">Tanacetum cinerariifolium</name>
    <name type="common">Dalmatian daisy</name>
    <name type="synonym">Chrysanthemum cinerariifolium</name>
    <dbReference type="NCBI Taxonomy" id="118510"/>
    <lineage>
        <taxon>Eukaryota</taxon>
        <taxon>Viridiplantae</taxon>
        <taxon>Streptophyta</taxon>
        <taxon>Embryophyta</taxon>
        <taxon>Tracheophyta</taxon>
        <taxon>Spermatophyta</taxon>
        <taxon>Magnoliopsida</taxon>
        <taxon>eudicotyledons</taxon>
        <taxon>Gunneridae</taxon>
        <taxon>Pentapetalae</taxon>
        <taxon>asterids</taxon>
        <taxon>campanulids</taxon>
        <taxon>Asterales</taxon>
        <taxon>Asteraceae</taxon>
        <taxon>Asteroideae</taxon>
        <taxon>Anthemideae</taxon>
        <taxon>Anthemidinae</taxon>
        <taxon>Tanacetum</taxon>
    </lineage>
</organism>
<evidence type="ECO:0000256" key="1">
    <source>
        <dbReference type="SAM" id="MobiDB-lite"/>
    </source>
</evidence>
<proteinExistence type="predicted"/>
<accession>A0A6L2KR71</accession>
<name>A0A6L2KR71_TANCI</name>
<dbReference type="EMBL" id="BKCJ010002828">
    <property type="protein sequence ID" value="GEU51187.1"/>
    <property type="molecule type" value="Genomic_DNA"/>
</dbReference>
<feature type="compositionally biased region" description="Basic and acidic residues" evidence="1">
    <location>
        <begin position="157"/>
        <end position="167"/>
    </location>
</feature>